<dbReference type="InterPro" id="IPR044730">
    <property type="entry name" value="RNase_H-like_dom_plant"/>
</dbReference>
<comment type="caution">
    <text evidence="2">The sequence shown here is derived from an EMBL/GenBank/DDBJ whole genome shotgun (WGS) entry which is preliminary data.</text>
</comment>
<dbReference type="GO" id="GO:0003676">
    <property type="term" value="F:nucleic acid binding"/>
    <property type="evidence" value="ECO:0007669"/>
    <property type="project" value="InterPro"/>
</dbReference>
<dbReference type="EMBL" id="VEPZ02001757">
    <property type="protein sequence ID" value="KAE8657603.1"/>
    <property type="molecule type" value="Genomic_DNA"/>
</dbReference>
<sequence length="322" mass="36784">MAFIDIEKAYDSVPRDTIWKTLEKRQIPTAYSRAIRDMYFRSTTYVRTTVGDTEAFPDGVPWCMLFADDIVLAVETRTELNMGTKIMKIKRHRIMAGWLKWRAATGVLCDKKDVLGVVPVSEKLREGRLRWFGHVLRRQSSDAVRRVESITVDGARRRGRPRRKWEDCLRSDLNDLALTEDMTTDRKRSSTEAALNLALGQPTTLPPPYPIAYGNRLMADENPEMKRSKNGRSDYRWCKATRGGVKVNADGVLGGSPRMDAVGGVLRDDQGKWIFSFDRSLGICTALMAELWVIHDSLVHAWNLRFRKIDLENDCTRAVDML</sequence>
<feature type="domain" description="RNase H type-1" evidence="1">
    <location>
        <begin position="249"/>
        <end position="321"/>
    </location>
</feature>
<dbReference type="SUPFAM" id="SSF53098">
    <property type="entry name" value="Ribonuclease H-like"/>
    <property type="match status" value="1"/>
</dbReference>
<gene>
    <name evidence="2" type="ORF">F3Y22_tig00116989pilonHSYRG00686</name>
</gene>
<dbReference type="InterPro" id="IPR012337">
    <property type="entry name" value="RNaseH-like_sf"/>
</dbReference>
<evidence type="ECO:0000313" key="2">
    <source>
        <dbReference type="EMBL" id="KAE8657603.1"/>
    </source>
</evidence>
<dbReference type="Pfam" id="PF13456">
    <property type="entry name" value="RVT_3"/>
    <property type="match status" value="1"/>
</dbReference>
<dbReference type="Gene3D" id="3.30.420.10">
    <property type="entry name" value="Ribonuclease H-like superfamily/Ribonuclease H"/>
    <property type="match status" value="1"/>
</dbReference>
<dbReference type="PANTHER" id="PTHR46238:SF8">
    <property type="entry name" value="ENDONUCLEASE_EXONUCLEASE_PHOSPHATASE DOMAIN-CONTAINING PROTEIN"/>
    <property type="match status" value="1"/>
</dbReference>
<dbReference type="Proteomes" id="UP000436088">
    <property type="component" value="Unassembled WGS sequence"/>
</dbReference>
<organism evidence="2 3">
    <name type="scientific">Hibiscus syriacus</name>
    <name type="common">Rose of Sharon</name>
    <dbReference type="NCBI Taxonomy" id="106335"/>
    <lineage>
        <taxon>Eukaryota</taxon>
        <taxon>Viridiplantae</taxon>
        <taxon>Streptophyta</taxon>
        <taxon>Embryophyta</taxon>
        <taxon>Tracheophyta</taxon>
        <taxon>Spermatophyta</taxon>
        <taxon>Magnoliopsida</taxon>
        <taxon>eudicotyledons</taxon>
        <taxon>Gunneridae</taxon>
        <taxon>Pentapetalae</taxon>
        <taxon>rosids</taxon>
        <taxon>malvids</taxon>
        <taxon>Malvales</taxon>
        <taxon>Malvaceae</taxon>
        <taxon>Malvoideae</taxon>
        <taxon>Hibiscus</taxon>
    </lineage>
</organism>
<protein>
    <recommendedName>
        <fullName evidence="1">RNase H type-1 domain-containing protein</fullName>
    </recommendedName>
</protein>
<dbReference type="CDD" id="cd06222">
    <property type="entry name" value="RNase_H_like"/>
    <property type="match status" value="1"/>
</dbReference>
<reference evidence="2" key="1">
    <citation type="submission" date="2019-09" db="EMBL/GenBank/DDBJ databases">
        <title>Draft genome information of white flower Hibiscus syriacus.</title>
        <authorList>
            <person name="Kim Y.-M."/>
        </authorList>
    </citation>
    <scope>NUCLEOTIDE SEQUENCE [LARGE SCALE GENOMIC DNA]</scope>
    <source>
        <strain evidence="2">YM2019G1</strain>
    </source>
</reference>
<name>A0A6A2WFY6_HIBSY</name>
<proteinExistence type="predicted"/>
<dbReference type="InterPro" id="IPR002156">
    <property type="entry name" value="RNaseH_domain"/>
</dbReference>
<dbReference type="PANTHER" id="PTHR46238">
    <property type="entry name" value="REVERSE TRANSCRIPTASE DOMAIN-CONTAINING PROTEIN"/>
    <property type="match status" value="1"/>
</dbReference>
<accession>A0A6A2WFY6</accession>
<evidence type="ECO:0000313" key="3">
    <source>
        <dbReference type="Proteomes" id="UP000436088"/>
    </source>
</evidence>
<dbReference type="InterPro" id="IPR036397">
    <property type="entry name" value="RNaseH_sf"/>
</dbReference>
<evidence type="ECO:0000259" key="1">
    <source>
        <dbReference type="Pfam" id="PF13456"/>
    </source>
</evidence>
<dbReference type="AlphaFoldDB" id="A0A6A2WFY6"/>
<dbReference type="GO" id="GO:0004523">
    <property type="term" value="F:RNA-DNA hybrid ribonuclease activity"/>
    <property type="evidence" value="ECO:0007669"/>
    <property type="project" value="InterPro"/>
</dbReference>
<keyword evidence="3" id="KW-1185">Reference proteome</keyword>